<evidence type="ECO:0000313" key="4">
    <source>
        <dbReference type="Proteomes" id="UP001044222"/>
    </source>
</evidence>
<evidence type="ECO:0000313" key="3">
    <source>
        <dbReference type="EMBL" id="KAG5847149.1"/>
    </source>
</evidence>
<reference evidence="3" key="1">
    <citation type="submission" date="2021-01" db="EMBL/GenBank/DDBJ databases">
        <title>A chromosome-scale assembly of European eel, Anguilla anguilla.</title>
        <authorList>
            <person name="Henkel C."/>
            <person name="Jong-Raadsen S.A."/>
            <person name="Dufour S."/>
            <person name="Weltzien F.-A."/>
            <person name="Palstra A.P."/>
            <person name="Pelster B."/>
            <person name="Spaink H.P."/>
            <person name="Van Den Thillart G.E."/>
            <person name="Jansen H."/>
            <person name="Zahm M."/>
            <person name="Klopp C."/>
            <person name="Cedric C."/>
            <person name="Louis A."/>
            <person name="Berthelot C."/>
            <person name="Parey E."/>
            <person name="Roest Crollius H."/>
            <person name="Montfort J."/>
            <person name="Robinson-Rechavi M."/>
            <person name="Bucao C."/>
            <person name="Bouchez O."/>
            <person name="Gislard M."/>
            <person name="Lluch J."/>
            <person name="Milhes M."/>
            <person name="Lampietro C."/>
            <person name="Lopez Roques C."/>
            <person name="Donnadieu C."/>
            <person name="Braasch I."/>
            <person name="Desvignes T."/>
            <person name="Postlethwait J."/>
            <person name="Bobe J."/>
            <person name="Guiguen Y."/>
            <person name="Dirks R."/>
        </authorList>
    </citation>
    <scope>NUCLEOTIDE SEQUENCE</scope>
    <source>
        <strain evidence="3">Tag_6206</strain>
        <tissue evidence="3">Liver</tissue>
    </source>
</reference>
<keyword evidence="4" id="KW-1185">Reference proteome</keyword>
<sequence length="212" mass="23636">MLLHWALGVMVAFSMVTLGVSQSGDGEWGSGDTLDLFSTHNFTQEPRDQPLDSEAPPDTSSDSDGHSNSCSAYFHTCSTTPRWLRAQKEELSYLRAIQHGNQAVIENLIQYVSAEMGEQRYQEVILENVAGIKEDHLSCQGIVEKITDNLETQLEGEALESLAEARKIKEESSAFEDMLRTAEEIANKLETSSKALYVSFTQQLQNTQIVHH</sequence>
<keyword evidence="2" id="KW-0732">Signal</keyword>
<feature type="region of interest" description="Disordered" evidence="1">
    <location>
        <begin position="43"/>
        <end position="67"/>
    </location>
</feature>
<accession>A0A9D3MEG6</accession>
<evidence type="ECO:0000256" key="2">
    <source>
        <dbReference type="SAM" id="SignalP"/>
    </source>
</evidence>
<dbReference type="Proteomes" id="UP001044222">
    <property type="component" value="Chromosome 6"/>
</dbReference>
<proteinExistence type="predicted"/>
<feature type="chain" id="PRO_5039271416" evidence="2">
    <location>
        <begin position="22"/>
        <end position="212"/>
    </location>
</feature>
<dbReference type="AlphaFoldDB" id="A0A9D3MEG6"/>
<protein>
    <submittedName>
        <fullName evidence="3">Uncharacterized protein</fullName>
    </submittedName>
</protein>
<evidence type="ECO:0000256" key="1">
    <source>
        <dbReference type="SAM" id="MobiDB-lite"/>
    </source>
</evidence>
<comment type="caution">
    <text evidence="3">The sequence shown here is derived from an EMBL/GenBank/DDBJ whole genome shotgun (WGS) entry which is preliminary data.</text>
</comment>
<feature type="compositionally biased region" description="Low complexity" evidence="1">
    <location>
        <begin position="58"/>
        <end position="67"/>
    </location>
</feature>
<dbReference type="EMBL" id="JAFIRN010000006">
    <property type="protein sequence ID" value="KAG5847149.1"/>
    <property type="molecule type" value="Genomic_DNA"/>
</dbReference>
<feature type="signal peptide" evidence="2">
    <location>
        <begin position="1"/>
        <end position="21"/>
    </location>
</feature>
<name>A0A9D3MEG6_ANGAN</name>
<organism evidence="3 4">
    <name type="scientific">Anguilla anguilla</name>
    <name type="common">European freshwater eel</name>
    <name type="synonym">Muraena anguilla</name>
    <dbReference type="NCBI Taxonomy" id="7936"/>
    <lineage>
        <taxon>Eukaryota</taxon>
        <taxon>Metazoa</taxon>
        <taxon>Chordata</taxon>
        <taxon>Craniata</taxon>
        <taxon>Vertebrata</taxon>
        <taxon>Euteleostomi</taxon>
        <taxon>Actinopterygii</taxon>
        <taxon>Neopterygii</taxon>
        <taxon>Teleostei</taxon>
        <taxon>Anguilliformes</taxon>
        <taxon>Anguillidae</taxon>
        <taxon>Anguilla</taxon>
    </lineage>
</organism>
<gene>
    <name evidence="3" type="ORF">ANANG_G00122950</name>
</gene>